<dbReference type="Gene3D" id="1.10.8.60">
    <property type="match status" value="1"/>
</dbReference>
<keyword evidence="2" id="KW-0067">ATP-binding</keyword>
<dbReference type="PROSITE" id="PS50045">
    <property type="entry name" value="SIGMA54_INTERACT_4"/>
    <property type="match status" value="1"/>
</dbReference>
<dbReference type="InterPro" id="IPR027417">
    <property type="entry name" value="P-loop_NTPase"/>
</dbReference>
<dbReference type="Gene3D" id="1.10.10.60">
    <property type="entry name" value="Homeodomain-like"/>
    <property type="match status" value="1"/>
</dbReference>
<dbReference type="InterPro" id="IPR002078">
    <property type="entry name" value="Sigma_54_int"/>
</dbReference>
<dbReference type="PROSITE" id="PS00675">
    <property type="entry name" value="SIGMA54_INTERACT_1"/>
    <property type="match status" value="1"/>
</dbReference>
<dbReference type="Pfam" id="PF00072">
    <property type="entry name" value="Response_reg"/>
    <property type="match status" value="1"/>
</dbReference>
<gene>
    <name evidence="9" type="ORF">E6K78_07025</name>
</gene>
<dbReference type="PROSITE" id="PS00688">
    <property type="entry name" value="SIGMA54_INTERACT_3"/>
    <property type="match status" value="1"/>
</dbReference>
<protein>
    <submittedName>
        <fullName evidence="9">Sigma-54-dependent Fis family transcriptional regulator</fullName>
    </submittedName>
</protein>
<dbReference type="InterPro" id="IPR025662">
    <property type="entry name" value="Sigma_54_int_dom_ATP-bd_1"/>
</dbReference>
<dbReference type="PANTHER" id="PTHR32071">
    <property type="entry name" value="TRANSCRIPTIONAL REGULATORY PROTEIN"/>
    <property type="match status" value="1"/>
</dbReference>
<evidence type="ECO:0000259" key="7">
    <source>
        <dbReference type="PROSITE" id="PS50045"/>
    </source>
</evidence>
<dbReference type="GO" id="GO:0000160">
    <property type="term" value="P:phosphorelay signal transduction system"/>
    <property type="evidence" value="ECO:0007669"/>
    <property type="project" value="InterPro"/>
</dbReference>
<dbReference type="PROSITE" id="PS00676">
    <property type="entry name" value="SIGMA54_INTERACT_2"/>
    <property type="match status" value="1"/>
</dbReference>
<dbReference type="PROSITE" id="PS50110">
    <property type="entry name" value="RESPONSE_REGULATORY"/>
    <property type="match status" value="1"/>
</dbReference>
<dbReference type="CDD" id="cd00156">
    <property type="entry name" value="REC"/>
    <property type="match status" value="1"/>
</dbReference>
<dbReference type="Proteomes" id="UP000316609">
    <property type="component" value="Unassembled WGS sequence"/>
</dbReference>
<evidence type="ECO:0000313" key="10">
    <source>
        <dbReference type="Proteomes" id="UP000316609"/>
    </source>
</evidence>
<dbReference type="Pfam" id="PF02954">
    <property type="entry name" value="HTH_8"/>
    <property type="match status" value="1"/>
</dbReference>
<keyword evidence="3" id="KW-0805">Transcription regulation</keyword>
<dbReference type="GO" id="GO:0043565">
    <property type="term" value="F:sequence-specific DNA binding"/>
    <property type="evidence" value="ECO:0007669"/>
    <property type="project" value="InterPro"/>
</dbReference>
<evidence type="ECO:0000256" key="1">
    <source>
        <dbReference type="ARBA" id="ARBA00022741"/>
    </source>
</evidence>
<organism evidence="9 10">
    <name type="scientific">Eiseniibacteriota bacterium</name>
    <dbReference type="NCBI Taxonomy" id="2212470"/>
    <lineage>
        <taxon>Bacteria</taxon>
        <taxon>Candidatus Eiseniibacteriota</taxon>
    </lineage>
</organism>
<dbReference type="GO" id="GO:0006355">
    <property type="term" value="P:regulation of DNA-templated transcription"/>
    <property type="evidence" value="ECO:0007669"/>
    <property type="project" value="InterPro"/>
</dbReference>
<feature type="modified residue" description="4-aspartylphosphate" evidence="6">
    <location>
        <position position="52"/>
    </location>
</feature>
<keyword evidence="1" id="KW-0547">Nucleotide-binding</keyword>
<dbReference type="InterPro" id="IPR001789">
    <property type="entry name" value="Sig_transdc_resp-reg_receiver"/>
</dbReference>
<evidence type="ECO:0000256" key="3">
    <source>
        <dbReference type="ARBA" id="ARBA00023015"/>
    </source>
</evidence>
<dbReference type="SUPFAM" id="SSF52540">
    <property type="entry name" value="P-loop containing nucleoside triphosphate hydrolases"/>
    <property type="match status" value="1"/>
</dbReference>
<keyword evidence="6" id="KW-0597">Phosphoprotein</keyword>
<name>A0A538TQI0_UNCEI</name>
<dbReference type="SUPFAM" id="SSF46689">
    <property type="entry name" value="Homeodomain-like"/>
    <property type="match status" value="1"/>
</dbReference>
<dbReference type="InterPro" id="IPR025943">
    <property type="entry name" value="Sigma_54_int_dom_ATP-bd_2"/>
</dbReference>
<dbReference type="SMART" id="SM00448">
    <property type="entry name" value="REC"/>
    <property type="match status" value="1"/>
</dbReference>
<keyword evidence="5" id="KW-0804">Transcription</keyword>
<dbReference type="Gene3D" id="3.40.50.2300">
    <property type="match status" value="1"/>
</dbReference>
<dbReference type="SMART" id="SM00382">
    <property type="entry name" value="AAA"/>
    <property type="match status" value="1"/>
</dbReference>
<comment type="caution">
    <text evidence="9">The sequence shown here is derived from an EMBL/GenBank/DDBJ whole genome shotgun (WGS) entry which is preliminary data.</text>
</comment>
<dbReference type="InterPro" id="IPR003593">
    <property type="entry name" value="AAA+_ATPase"/>
</dbReference>
<evidence type="ECO:0000256" key="6">
    <source>
        <dbReference type="PROSITE-ProRule" id="PRU00169"/>
    </source>
</evidence>
<dbReference type="Pfam" id="PF25601">
    <property type="entry name" value="AAA_lid_14"/>
    <property type="match status" value="1"/>
</dbReference>
<sequence length="470" mass="51068">MPRALLVDDDLSFLMGVAELVGREGFEVATANDLKQARAALEAHTPDVVIADLMLPDGRGIELLGDLPTGARTELIVITGHASVESVIEALRAGVLDYLTKPVDIPRLKSVLVNLARTTELKDEIGKLRGQLRGLGRFGRLIGVSPRMQKVYDLVAKVAPTDAPVLLTGESGTGKEIVAQTIHEISKRRHGPFLPLNCGALPVGLIESELFGHERGSFTGATQQRRGHFERASGGTLLLDEITEMPIELQVKLLRVLETGTAMRVGGNETHTVDTRVIAATNRRPEQAVAEGKLREDLFYRLNVFPIALPPLRERAGDIELLANSFLEELNQADGASKRFTTDALDRLKLHPWPGNVRELKNAVHRAFILADEELVLEISGDGAVPGRKDSVGAAVGAVVATPRPGTSLEEVERQVILATLERNGGDKKKTAEQLGIALKTLYNRLKRYRNQTPAFHNDGGAEQEMTPSP</sequence>
<dbReference type="InterPro" id="IPR002197">
    <property type="entry name" value="HTH_Fis"/>
</dbReference>
<dbReference type="InterPro" id="IPR009057">
    <property type="entry name" value="Homeodomain-like_sf"/>
</dbReference>
<dbReference type="FunFam" id="3.40.50.300:FF:000006">
    <property type="entry name" value="DNA-binding transcriptional regulator NtrC"/>
    <property type="match status" value="1"/>
</dbReference>
<evidence type="ECO:0000256" key="2">
    <source>
        <dbReference type="ARBA" id="ARBA00022840"/>
    </source>
</evidence>
<feature type="domain" description="Sigma-54 factor interaction" evidence="7">
    <location>
        <begin position="141"/>
        <end position="369"/>
    </location>
</feature>
<dbReference type="PRINTS" id="PR01590">
    <property type="entry name" value="HTHFIS"/>
</dbReference>
<dbReference type="AlphaFoldDB" id="A0A538TQI0"/>
<evidence type="ECO:0000256" key="5">
    <source>
        <dbReference type="ARBA" id="ARBA00023163"/>
    </source>
</evidence>
<keyword evidence="4" id="KW-0238">DNA-binding</keyword>
<dbReference type="Pfam" id="PF00158">
    <property type="entry name" value="Sigma54_activat"/>
    <property type="match status" value="1"/>
</dbReference>
<dbReference type="SUPFAM" id="SSF52172">
    <property type="entry name" value="CheY-like"/>
    <property type="match status" value="1"/>
</dbReference>
<proteinExistence type="predicted"/>
<feature type="domain" description="Response regulatory" evidence="8">
    <location>
        <begin position="3"/>
        <end position="116"/>
    </location>
</feature>
<evidence type="ECO:0000313" key="9">
    <source>
        <dbReference type="EMBL" id="TMQ65860.1"/>
    </source>
</evidence>
<evidence type="ECO:0000259" key="8">
    <source>
        <dbReference type="PROSITE" id="PS50110"/>
    </source>
</evidence>
<dbReference type="InterPro" id="IPR058031">
    <property type="entry name" value="AAA_lid_NorR"/>
</dbReference>
<dbReference type="Gene3D" id="3.40.50.300">
    <property type="entry name" value="P-loop containing nucleotide triphosphate hydrolases"/>
    <property type="match status" value="1"/>
</dbReference>
<dbReference type="EMBL" id="VBOY01000063">
    <property type="protein sequence ID" value="TMQ65860.1"/>
    <property type="molecule type" value="Genomic_DNA"/>
</dbReference>
<dbReference type="InterPro" id="IPR025944">
    <property type="entry name" value="Sigma_54_int_dom_CS"/>
</dbReference>
<dbReference type="CDD" id="cd00009">
    <property type="entry name" value="AAA"/>
    <property type="match status" value="1"/>
</dbReference>
<accession>A0A538TQI0</accession>
<reference evidence="9 10" key="1">
    <citation type="journal article" date="2019" name="Nat. Microbiol.">
        <title>Mediterranean grassland soil C-N compound turnover is dependent on rainfall and depth, and is mediated by genomically divergent microorganisms.</title>
        <authorList>
            <person name="Diamond S."/>
            <person name="Andeer P.F."/>
            <person name="Li Z."/>
            <person name="Crits-Christoph A."/>
            <person name="Burstein D."/>
            <person name="Anantharaman K."/>
            <person name="Lane K.R."/>
            <person name="Thomas B.C."/>
            <person name="Pan C."/>
            <person name="Northen T.R."/>
            <person name="Banfield J.F."/>
        </authorList>
    </citation>
    <scope>NUCLEOTIDE SEQUENCE [LARGE SCALE GENOMIC DNA]</scope>
    <source>
        <strain evidence="9">WS_8</strain>
    </source>
</reference>
<evidence type="ECO:0000256" key="4">
    <source>
        <dbReference type="ARBA" id="ARBA00023125"/>
    </source>
</evidence>
<dbReference type="InterPro" id="IPR011006">
    <property type="entry name" value="CheY-like_superfamily"/>
</dbReference>
<dbReference type="GO" id="GO:0005524">
    <property type="term" value="F:ATP binding"/>
    <property type="evidence" value="ECO:0007669"/>
    <property type="project" value="UniProtKB-KW"/>
</dbReference>